<dbReference type="PANTHER" id="PTHR24372">
    <property type="entry name" value="GLYCOPROTEIN HORMONE RECEPTOR"/>
    <property type="match status" value="1"/>
</dbReference>
<dbReference type="InterPro" id="IPR002131">
    <property type="entry name" value="Gphrmn_rcpt_fam"/>
</dbReference>
<evidence type="ECO:0000256" key="7">
    <source>
        <dbReference type="ARBA" id="ARBA00022989"/>
    </source>
</evidence>
<dbReference type="InterPro" id="IPR032675">
    <property type="entry name" value="LRR_dom_sf"/>
</dbReference>
<dbReference type="Pfam" id="PF00001">
    <property type="entry name" value="7tm_1"/>
    <property type="match status" value="1"/>
</dbReference>
<dbReference type="InterPro" id="IPR017452">
    <property type="entry name" value="GPCR_Rhodpsn_7TM"/>
</dbReference>
<gene>
    <name evidence="14" type="ORF">RN001_000743</name>
</gene>
<dbReference type="FunFam" id="1.20.1070.10:FF:000181">
    <property type="entry name" value="Thyrotropin receptor"/>
    <property type="match status" value="1"/>
</dbReference>
<dbReference type="AlphaFoldDB" id="A0AAN7PFB4"/>
<keyword evidence="10" id="KW-0675">Receptor</keyword>
<feature type="transmembrane region" description="Helical" evidence="12">
    <location>
        <begin position="542"/>
        <end position="563"/>
    </location>
</feature>
<keyword evidence="15" id="KW-1185">Reference proteome</keyword>
<dbReference type="InterPro" id="IPR000276">
    <property type="entry name" value="GPCR_Rhodpsn"/>
</dbReference>
<evidence type="ECO:0000256" key="6">
    <source>
        <dbReference type="ARBA" id="ARBA00022737"/>
    </source>
</evidence>
<evidence type="ECO:0000259" key="13">
    <source>
        <dbReference type="PROSITE" id="PS50262"/>
    </source>
</evidence>
<dbReference type="PANTHER" id="PTHR24372:SF74">
    <property type="entry name" value="LP13728P"/>
    <property type="match status" value="1"/>
</dbReference>
<dbReference type="PROSITE" id="PS00237">
    <property type="entry name" value="G_PROTEIN_RECEP_F1_1"/>
    <property type="match status" value="1"/>
</dbReference>
<dbReference type="GO" id="GO:0016500">
    <property type="term" value="F:protein-hormone receptor activity"/>
    <property type="evidence" value="ECO:0007669"/>
    <property type="project" value="InterPro"/>
</dbReference>
<evidence type="ECO:0000313" key="14">
    <source>
        <dbReference type="EMBL" id="KAK4884472.1"/>
    </source>
</evidence>
<organism evidence="14 15">
    <name type="scientific">Aquatica leii</name>
    <dbReference type="NCBI Taxonomy" id="1421715"/>
    <lineage>
        <taxon>Eukaryota</taxon>
        <taxon>Metazoa</taxon>
        <taxon>Ecdysozoa</taxon>
        <taxon>Arthropoda</taxon>
        <taxon>Hexapoda</taxon>
        <taxon>Insecta</taxon>
        <taxon>Pterygota</taxon>
        <taxon>Neoptera</taxon>
        <taxon>Endopterygota</taxon>
        <taxon>Coleoptera</taxon>
        <taxon>Polyphaga</taxon>
        <taxon>Elateriformia</taxon>
        <taxon>Elateroidea</taxon>
        <taxon>Lampyridae</taxon>
        <taxon>Luciolinae</taxon>
        <taxon>Aquatica</taxon>
    </lineage>
</organism>
<dbReference type="Proteomes" id="UP001353858">
    <property type="component" value="Unassembled WGS sequence"/>
</dbReference>
<accession>A0AAN7PFB4</accession>
<feature type="transmembrane region" description="Helical" evidence="12">
    <location>
        <begin position="461"/>
        <end position="487"/>
    </location>
</feature>
<dbReference type="SUPFAM" id="SSF81321">
    <property type="entry name" value="Family A G protein-coupled receptor-like"/>
    <property type="match status" value="1"/>
</dbReference>
<evidence type="ECO:0000256" key="10">
    <source>
        <dbReference type="ARBA" id="ARBA00023170"/>
    </source>
</evidence>
<feature type="transmembrane region" description="Helical" evidence="12">
    <location>
        <begin position="627"/>
        <end position="652"/>
    </location>
</feature>
<dbReference type="GO" id="GO:0008528">
    <property type="term" value="F:G protein-coupled peptide receptor activity"/>
    <property type="evidence" value="ECO:0007669"/>
    <property type="project" value="TreeGrafter"/>
</dbReference>
<evidence type="ECO:0000256" key="12">
    <source>
        <dbReference type="SAM" id="Phobius"/>
    </source>
</evidence>
<evidence type="ECO:0000256" key="8">
    <source>
        <dbReference type="ARBA" id="ARBA00023040"/>
    </source>
</evidence>
<reference evidence="15" key="1">
    <citation type="submission" date="2023-01" db="EMBL/GenBank/DDBJ databases">
        <title>Key to firefly adult light organ development and bioluminescence: homeobox transcription factors regulate luciferase expression and transportation to peroxisome.</title>
        <authorList>
            <person name="Fu X."/>
        </authorList>
    </citation>
    <scope>NUCLEOTIDE SEQUENCE [LARGE SCALE GENOMIC DNA]</scope>
</reference>
<dbReference type="CDD" id="cd15136">
    <property type="entry name" value="7tmA_Glyco_hormone_R"/>
    <property type="match status" value="1"/>
</dbReference>
<keyword evidence="8" id="KW-0297">G-protein coupled receptor</keyword>
<proteinExistence type="inferred from homology"/>
<dbReference type="Gene3D" id="3.80.10.10">
    <property type="entry name" value="Ribonuclease Inhibitor"/>
    <property type="match status" value="1"/>
</dbReference>
<dbReference type="InterPro" id="IPR001611">
    <property type="entry name" value="Leu-rich_rpt"/>
</dbReference>
<dbReference type="Pfam" id="PF13855">
    <property type="entry name" value="LRR_8"/>
    <property type="match status" value="1"/>
</dbReference>
<dbReference type="PROSITE" id="PS50262">
    <property type="entry name" value="G_PROTEIN_RECEP_F1_2"/>
    <property type="match status" value="1"/>
</dbReference>
<feature type="non-terminal residue" evidence="14">
    <location>
        <position position="1"/>
    </location>
</feature>
<keyword evidence="11" id="KW-0807">Transducer</keyword>
<keyword evidence="4" id="KW-0433">Leucine-rich repeat</keyword>
<name>A0AAN7PFB4_9COLE</name>
<dbReference type="GO" id="GO:0007189">
    <property type="term" value="P:adenylate cyclase-activating G protein-coupled receptor signaling pathway"/>
    <property type="evidence" value="ECO:0007669"/>
    <property type="project" value="TreeGrafter"/>
</dbReference>
<dbReference type="GO" id="GO:0009755">
    <property type="term" value="P:hormone-mediated signaling pathway"/>
    <property type="evidence" value="ECO:0007669"/>
    <property type="project" value="TreeGrafter"/>
</dbReference>
<feature type="domain" description="G-protein coupled receptors family 1 profile" evidence="13">
    <location>
        <begin position="477"/>
        <end position="725"/>
    </location>
</feature>
<evidence type="ECO:0000256" key="11">
    <source>
        <dbReference type="ARBA" id="ARBA00023224"/>
    </source>
</evidence>
<dbReference type="GO" id="GO:0005886">
    <property type="term" value="C:plasma membrane"/>
    <property type="evidence" value="ECO:0007669"/>
    <property type="project" value="UniProtKB-SubCell"/>
</dbReference>
<keyword evidence="5 12" id="KW-0812">Transmembrane</keyword>
<evidence type="ECO:0000256" key="1">
    <source>
        <dbReference type="ARBA" id="ARBA00004651"/>
    </source>
</evidence>
<dbReference type="FunFam" id="3.80.10.10:FF:000426">
    <property type="entry name" value="Follicle-stimulating hormone receptor-like Protein"/>
    <property type="match status" value="1"/>
</dbReference>
<evidence type="ECO:0000256" key="2">
    <source>
        <dbReference type="ARBA" id="ARBA00010663"/>
    </source>
</evidence>
<feature type="transmembrane region" description="Helical" evidence="12">
    <location>
        <begin position="708"/>
        <end position="728"/>
    </location>
</feature>
<dbReference type="PRINTS" id="PR00373">
    <property type="entry name" value="GLYCHORMONER"/>
</dbReference>
<evidence type="ECO:0000256" key="3">
    <source>
        <dbReference type="ARBA" id="ARBA00022475"/>
    </source>
</evidence>
<sequence>NALPQLTAMFHATLEEHVFVSKVEPKQTQNTSWSCNCYNGTNGLEFEFECRCHGKELLEIPSDLDENLYRITLTDSDIKFLNKNSFQPYKESLRDVVLGNLPMLRVIEEGTFRDIPNFRTLYISQTPQMKFLSGLFMGVTAQKFRSLRIIQTGLQEIPDLSFLYDNIVQMIELDGNKIERIPSNAINIKAAQVTLNYNEISTIDNYAFNGSHIASLSLKGNAKLHKIQPYAFKGLHSLQQLDISGTSIENLPAVGISEIEVLKVENTPTMKTIPSIYELKSLQEAYLTHPFHCCAFKYPAQHDPKGYAQYQETIKAACKNTVPALDTGQTAKVKRRSPRRVESWSDPFSDSGYIDVHYEAHHNLPNTPLDWTPNIDHFKAHTGRSDYGHLYPLRGQTIEHIEGLSISEEEDFGTFHQTSAEILENKPVNAFCGNITNNTRMIKCYPEPNALNPCEDIMGSYWLRISVWFVVILAVMGNLAVIIVVIFSGGEVSVQRFLICNLAFADFFMGLYLLFIASMDLYSVGSYFNSAFDWQYGVGCQVAGFLTMFASQLSVFTLTVVTIERWFAITHAMHLTRRIRIGAAAKIMCMGWLYSLLIAALPLFGVSNYSSTSICLPMEINQLVDKAYLITIIVLNTIAFALIVFCYAQIYFSLGYETRHCSTNGEMTIAKKMALLVFTDFACWAPIAFFSLTALAGYPLIGVTRSKILLVFFYPLNSCANPYLYAIMTAQYRRDFFLLLSRCGICRKAAQHYTLTTTSLPTANNSHPIPLLMIKSNGEQINNKPENYADDAFV</sequence>
<comment type="similarity">
    <text evidence="2">Belongs to the G-protein coupled receptor 1 family.</text>
</comment>
<dbReference type="EMBL" id="JARPUR010000001">
    <property type="protein sequence ID" value="KAK4884472.1"/>
    <property type="molecule type" value="Genomic_DNA"/>
</dbReference>
<evidence type="ECO:0000313" key="15">
    <source>
        <dbReference type="Proteomes" id="UP001353858"/>
    </source>
</evidence>
<feature type="transmembrane region" description="Helical" evidence="12">
    <location>
        <begin position="499"/>
        <end position="522"/>
    </location>
</feature>
<dbReference type="Gene3D" id="1.20.1070.10">
    <property type="entry name" value="Rhodopsin 7-helix transmembrane proteins"/>
    <property type="match status" value="1"/>
</dbReference>
<comment type="caution">
    <text evidence="14">The sequence shown here is derived from an EMBL/GenBank/DDBJ whole genome shotgun (WGS) entry which is preliminary data.</text>
</comment>
<evidence type="ECO:0000256" key="9">
    <source>
        <dbReference type="ARBA" id="ARBA00023136"/>
    </source>
</evidence>
<keyword evidence="9 12" id="KW-0472">Membrane</keyword>
<dbReference type="PRINTS" id="PR00237">
    <property type="entry name" value="GPCRRHODOPSN"/>
</dbReference>
<keyword evidence="7 12" id="KW-1133">Transmembrane helix</keyword>
<feature type="transmembrane region" description="Helical" evidence="12">
    <location>
        <begin position="584"/>
        <end position="607"/>
    </location>
</feature>
<evidence type="ECO:0000256" key="4">
    <source>
        <dbReference type="ARBA" id="ARBA00022614"/>
    </source>
</evidence>
<protein>
    <recommendedName>
        <fullName evidence="13">G-protein coupled receptors family 1 profile domain-containing protein</fullName>
    </recommendedName>
</protein>
<dbReference type="SUPFAM" id="SSF52058">
    <property type="entry name" value="L domain-like"/>
    <property type="match status" value="1"/>
</dbReference>
<feature type="transmembrane region" description="Helical" evidence="12">
    <location>
        <begin position="673"/>
        <end position="696"/>
    </location>
</feature>
<comment type="subcellular location">
    <subcellularLocation>
        <location evidence="1">Cell membrane</location>
        <topology evidence="1">Multi-pass membrane protein</topology>
    </subcellularLocation>
</comment>
<keyword evidence="6" id="KW-0677">Repeat</keyword>
<keyword evidence="3" id="KW-1003">Cell membrane</keyword>
<evidence type="ECO:0000256" key="5">
    <source>
        <dbReference type="ARBA" id="ARBA00022692"/>
    </source>
</evidence>